<dbReference type="KEGG" id="dfl:DFE_0817"/>
<keyword evidence="2" id="KW-1185">Reference proteome</keyword>
<organism evidence="1 2">
    <name type="scientific">Desulfovibrio ferrophilus</name>
    <dbReference type="NCBI Taxonomy" id="241368"/>
    <lineage>
        <taxon>Bacteria</taxon>
        <taxon>Pseudomonadati</taxon>
        <taxon>Thermodesulfobacteriota</taxon>
        <taxon>Desulfovibrionia</taxon>
        <taxon>Desulfovibrionales</taxon>
        <taxon>Desulfovibrionaceae</taxon>
        <taxon>Desulfovibrio</taxon>
    </lineage>
</organism>
<gene>
    <name evidence="1" type="ORF">DFE_0817</name>
</gene>
<dbReference type="AlphaFoldDB" id="A0A2Z6AWI3"/>
<dbReference type="Proteomes" id="UP000269883">
    <property type="component" value="Chromosome"/>
</dbReference>
<evidence type="ECO:0008006" key="3">
    <source>
        <dbReference type="Google" id="ProtNLM"/>
    </source>
</evidence>
<reference evidence="1 2" key="1">
    <citation type="journal article" date="2018" name="Sci. Adv.">
        <title>Multi-heme cytochromes provide a pathway for survival in energy-limited environments.</title>
        <authorList>
            <person name="Deng X."/>
            <person name="Dohmae N."/>
            <person name="Nealson K.H."/>
            <person name="Hashimoto K."/>
            <person name="Okamoto A."/>
        </authorList>
    </citation>
    <scope>NUCLEOTIDE SEQUENCE [LARGE SCALE GENOMIC DNA]</scope>
    <source>
        <strain evidence="1 2">IS5</strain>
    </source>
</reference>
<evidence type="ECO:0000313" key="2">
    <source>
        <dbReference type="Proteomes" id="UP000269883"/>
    </source>
</evidence>
<accession>A0A2Z6AWI3</accession>
<dbReference type="SUPFAM" id="SSF53850">
    <property type="entry name" value="Periplasmic binding protein-like II"/>
    <property type="match status" value="1"/>
</dbReference>
<protein>
    <recommendedName>
        <fullName evidence="3">Solute-binding protein family 3/N-terminal domain-containing protein</fullName>
    </recommendedName>
</protein>
<sequence length="176" mass="20055">MFDGFFVRKVRRAFEQMGVSLQLVVVPWRRALHMVEAGDAQGYFPAYRGAQRDAEGQVFVQLDDDGWNWFLLRESPLDPLADSFKKSAKVAGIRGGAMQKWLQDNGYNMSKCPAAVGELVEMLVVGRFDAILDSRHTVQDILRRRGLEKKVRVVQMKTSPWGCIFQRNLFTGIRTS</sequence>
<dbReference type="Gene3D" id="3.40.190.10">
    <property type="entry name" value="Periplasmic binding protein-like II"/>
    <property type="match status" value="2"/>
</dbReference>
<proteinExistence type="predicted"/>
<evidence type="ECO:0000313" key="1">
    <source>
        <dbReference type="EMBL" id="BBD07543.1"/>
    </source>
</evidence>
<dbReference type="EMBL" id="AP017378">
    <property type="protein sequence ID" value="BBD07543.1"/>
    <property type="molecule type" value="Genomic_DNA"/>
</dbReference>
<name>A0A2Z6AWI3_9BACT</name>